<keyword evidence="3" id="KW-1185">Reference proteome</keyword>
<evidence type="ECO:0000259" key="1">
    <source>
        <dbReference type="PROSITE" id="PS50181"/>
    </source>
</evidence>
<dbReference type="Pfam" id="PF00646">
    <property type="entry name" value="F-box"/>
    <property type="match status" value="1"/>
</dbReference>
<organism evidence="3">
    <name type="scientific">Arabidopsis lyrata subsp. lyrata</name>
    <name type="common">Lyre-leaved rock-cress</name>
    <dbReference type="NCBI Taxonomy" id="81972"/>
    <lineage>
        <taxon>Eukaryota</taxon>
        <taxon>Viridiplantae</taxon>
        <taxon>Streptophyta</taxon>
        <taxon>Embryophyta</taxon>
        <taxon>Tracheophyta</taxon>
        <taxon>Spermatophyta</taxon>
        <taxon>Magnoliopsida</taxon>
        <taxon>eudicotyledons</taxon>
        <taxon>Gunneridae</taxon>
        <taxon>Pentapetalae</taxon>
        <taxon>rosids</taxon>
        <taxon>malvids</taxon>
        <taxon>Brassicales</taxon>
        <taxon>Brassicaceae</taxon>
        <taxon>Camelineae</taxon>
        <taxon>Arabidopsis</taxon>
    </lineage>
</organism>
<dbReference type="HOGENOM" id="CLU_142490_0_0_1"/>
<dbReference type="PANTHER" id="PTHR31293">
    <property type="entry name" value="RNI-LIKE SUPERFAMILY PROTEIN"/>
    <property type="match status" value="1"/>
</dbReference>
<dbReference type="InterPro" id="IPR055294">
    <property type="entry name" value="FBL60-like"/>
</dbReference>
<dbReference type="InterPro" id="IPR036047">
    <property type="entry name" value="F-box-like_dom_sf"/>
</dbReference>
<name>D7L801_ARALL</name>
<dbReference type="Gramene" id="scaffold_302139.1">
    <property type="protein sequence ID" value="scaffold_302139.1"/>
    <property type="gene ID" value="scaffold_302139.1"/>
</dbReference>
<protein>
    <recommendedName>
        <fullName evidence="1">F-box domain-containing protein</fullName>
    </recommendedName>
</protein>
<dbReference type="PROSITE" id="PS50181">
    <property type="entry name" value="FBOX"/>
    <property type="match status" value="1"/>
</dbReference>
<dbReference type="InterPro" id="IPR053781">
    <property type="entry name" value="F-box_AtFBL13-like"/>
</dbReference>
<dbReference type="SUPFAM" id="SSF81383">
    <property type="entry name" value="F-box domain"/>
    <property type="match status" value="1"/>
</dbReference>
<dbReference type="AlphaFoldDB" id="D7L801"/>
<dbReference type="InterPro" id="IPR001810">
    <property type="entry name" value="F-box_dom"/>
</dbReference>
<dbReference type="Proteomes" id="UP000008694">
    <property type="component" value="Unassembled WGS sequence"/>
</dbReference>
<dbReference type="EMBL" id="GL348715">
    <property type="protein sequence ID" value="EFH59370.1"/>
    <property type="molecule type" value="Genomic_DNA"/>
</dbReference>
<feature type="domain" description="F-box" evidence="1">
    <location>
        <begin position="33"/>
        <end position="69"/>
    </location>
</feature>
<dbReference type="Gene3D" id="1.20.1280.50">
    <property type="match status" value="1"/>
</dbReference>
<reference evidence="3" key="1">
    <citation type="journal article" date="2011" name="Nat. Genet.">
        <title>The Arabidopsis lyrata genome sequence and the basis of rapid genome size change.</title>
        <authorList>
            <person name="Hu T.T."/>
            <person name="Pattyn P."/>
            <person name="Bakker E.G."/>
            <person name="Cao J."/>
            <person name="Cheng J.-F."/>
            <person name="Clark R.M."/>
            <person name="Fahlgren N."/>
            <person name="Fawcett J.A."/>
            <person name="Grimwood J."/>
            <person name="Gundlach H."/>
            <person name="Haberer G."/>
            <person name="Hollister J.D."/>
            <person name="Ossowski S."/>
            <person name="Ottilar R.P."/>
            <person name="Salamov A.A."/>
            <person name="Schneeberger K."/>
            <person name="Spannagl M."/>
            <person name="Wang X."/>
            <person name="Yang L."/>
            <person name="Nasrallah M.E."/>
            <person name="Bergelson J."/>
            <person name="Carrington J.C."/>
            <person name="Gaut B.S."/>
            <person name="Schmutz J."/>
            <person name="Mayer K.F.X."/>
            <person name="Van de Peer Y."/>
            <person name="Grigoriev I.V."/>
            <person name="Nordborg M."/>
            <person name="Weigel D."/>
            <person name="Guo Y.-L."/>
        </authorList>
    </citation>
    <scope>NUCLEOTIDE SEQUENCE [LARGE SCALE GENOMIC DNA]</scope>
    <source>
        <strain evidence="3">cv. MN47</strain>
    </source>
</reference>
<sequence>MAGESSTAAALKIRSCRRKGLRRNPTKIKEAVLDLISSLPDDILQHILSFIQTKIAIKTSLLSKRWRHVWCGTPSLSFSCNRVEAPFINKTLTRYTSSKMMSFKLHSNLSENVPHLDSWIEFLISRNVENLSMTLWHSDEYKFPDFFYINSSVKQLFVELIRLR</sequence>
<accession>D7L801</accession>
<dbReference type="STRING" id="81972.D7L801"/>
<evidence type="ECO:0000313" key="3">
    <source>
        <dbReference type="Proteomes" id="UP000008694"/>
    </source>
</evidence>
<dbReference type="CDD" id="cd22160">
    <property type="entry name" value="F-box_AtFBL13-like"/>
    <property type="match status" value="1"/>
</dbReference>
<dbReference type="PANTHER" id="PTHR31293:SF12">
    <property type="entry name" value="RNI-LIKE SUPERFAMILY PROTEIN"/>
    <property type="match status" value="1"/>
</dbReference>
<gene>
    <name evidence="2" type="ORF">ARALYDRAFT_898169</name>
</gene>
<proteinExistence type="predicted"/>
<evidence type="ECO:0000313" key="2">
    <source>
        <dbReference type="EMBL" id="EFH59370.1"/>
    </source>
</evidence>